<dbReference type="InterPro" id="IPR036412">
    <property type="entry name" value="HAD-like_sf"/>
</dbReference>
<dbReference type="InParanoid" id="L0HKI2"/>
<accession>L0HKI2</accession>
<proteinExistence type="inferred from homology"/>
<dbReference type="SUPFAM" id="SSF56784">
    <property type="entry name" value="HAD-like"/>
    <property type="match status" value="1"/>
</dbReference>
<evidence type="ECO:0000313" key="7">
    <source>
        <dbReference type="Proteomes" id="UP000010824"/>
    </source>
</evidence>
<dbReference type="Proteomes" id="UP000010824">
    <property type="component" value="Chromosome"/>
</dbReference>
<dbReference type="PANTHER" id="PTHR19288">
    <property type="entry name" value="4-NITROPHENYLPHOSPHATASE-RELATED"/>
    <property type="match status" value="1"/>
</dbReference>
<keyword evidence="7" id="KW-1185">Reference proteome</keyword>
<sequence length="267" mass="28705">MTGRASSGHDKMNIEGLLIDLDGVIYQGGKAIPGARTTLEFLGKHDIPFRCISNTTRKCRQTICTQLSGMGIDIPQDHIVTPPLTAIAYMRQKRKTRFHLLVTGDVSLDFAGIGGHVPGSTDYVIVGDVGEEATYNNLNTAFRLLMEGAELIALEKDRYWMAQDGLALSAGPFVSALEYATGKTAILMGKPSKTFFDLALKDMALPPERVAMIGDDLLTDVGGAKQAGMKGILVRTGKYREDLLHKSAVAPDVIIGSVADVPDILEG</sequence>
<reference evidence="7" key="1">
    <citation type="submission" date="2011-12" db="EMBL/GenBank/DDBJ databases">
        <title>Complete sequence of Methanoregula formicicum SMSP.</title>
        <authorList>
            <person name="Lucas S."/>
            <person name="Han J."/>
            <person name="Lapidus A."/>
            <person name="Cheng J.-F."/>
            <person name="Goodwin L."/>
            <person name="Pitluck S."/>
            <person name="Peters L."/>
            <person name="Ovchinnikova G."/>
            <person name="Teshima H."/>
            <person name="Detter J.C."/>
            <person name="Han C."/>
            <person name="Tapia R."/>
            <person name="Land M."/>
            <person name="Hauser L."/>
            <person name="Kyrpides N."/>
            <person name="Ivanova N."/>
            <person name="Pagani I."/>
            <person name="Imachi H."/>
            <person name="Tamaki H."/>
            <person name="Sekiguchi Y."/>
            <person name="Kamagata Y."/>
            <person name="Cadillo-Quiroz H."/>
            <person name="Zinder S."/>
            <person name="Liu W.-T."/>
            <person name="Woyke T."/>
        </authorList>
    </citation>
    <scope>NUCLEOTIDE SEQUENCE [LARGE SCALE GENOMIC DNA]</scope>
    <source>
        <strain evidence="7">DSM 22288 / NBRC 105244 / SMSP</strain>
    </source>
</reference>
<dbReference type="EMBL" id="CP003167">
    <property type="protein sequence ID" value="AGB03833.1"/>
    <property type="molecule type" value="Genomic_DNA"/>
</dbReference>
<dbReference type="NCBIfam" id="TIGR01460">
    <property type="entry name" value="HAD-SF-IIA"/>
    <property type="match status" value="1"/>
</dbReference>
<dbReference type="eggNOG" id="arCOG04221">
    <property type="taxonomic scope" value="Archaea"/>
</dbReference>
<reference evidence="6 7" key="2">
    <citation type="journal article" date="2014" name="Genome Announc.">
        <title>Complete Genome Sequence of Methanoregula formicica SMSPT, a Mesophilic Hydrogenotrophic Methanogen Isolated from a Methanogenic Upflow Anaerobic Sludge Blanket Reactor.</title>
        <authorList>
            <person name="Yamamoto K."/>
            <person name="Tamaki H."/>
            <person name="Cadillo-Quiroz H."/>
            <person name="Imachi H."/>
            <person name="Kyrpides N."/>
            <person name="Woyke T."/>
            <person name="Goodwin L."/>
            <person name="Zinder S.H."/>
            <person name="Kamagata Y."/>
            <person name="Liu W.T."/>
        </authorList>
    </citation>
    <scope>NUCLEOTIDE SEQUENCE [LARGE SCALE GENOMIC DNA]</scope>
    <source>
        <strain evidence="7">DSM 22288 / NBRC 105244 / SMSP</strain>
    </source>
</reference>
<evidence type="ECO:0000256" key="4">
    <source>
        <dbReference type="ARBA" id="ARBA00022842"/>
    </source>
</evidence>
<dbReference type="GO" id="GO:0046872">
    <property type="term" value="F:metal ion binding"/>
    <property type="evidence" value="ECO:0007669"/>
    <property type="project" value="UniProtKB-KW"/>
</dbReference>
<dbReference type="GO" id="GO:0005737">
    <property type="term" value="C:cytoplasm"/>
    <property type="evidence" value="ECO:0007669"/>
    <property type="project" value="TreeGrafter"/>
</dbReference>
<dbReference type="NCBIfam" id="TIGR01458">
    <property type="entry name" value="HAD-SF-IIA-hyp3"/>
    <property type="match status" value="1"/>
</dbReference>
<dbReference type="GO" id="GO:0016791">
    <property type="term" value="F:phosphatase activity"/>
    <property type="evidence" value="ECO:0007669"/>
    <property type="project" value="InterPro"/>
</dbReference>
<evidence type="ECO:0000256" key="3">
    <source>
        <dbReference type="ARBA" id="ARBA00022723"/>
    </source>
</evidence>
<gene>
    <name evidence="6" type="ordered locus">Metfor_2850</name>
</gene>
<dbReference type="InterPro" id="IPR023214">
    <property type="entry name" value="HAD_sf"/>
</dbReference>
<name>L0HKI2_METFS</name>
<dbReference type="Gene3D" id="3.40.50.1000">
    <property type="entry name" value="HAD superfamily/HAD-like"/>
    <property type="match status" value="2"/>
</dbReference>
<evidence type="ECO:0000256" key="5">
    <source>
        <dbReference type="ARBA" id="ARBA00039666"/>
    </source>
</evidence>
<dbReference type="RefSeq" id="WP_015286795.1">
    <property type="nucleotide sequence ID" value="NC_019943.1"/>
</dbReference>
<keyword evidence="3" id="KW-0479">Metal-binding</keyword>
<evidence type="ECO:0000256" key="2">
    <source>
        <dbReference type="ARBA" id="ARBA00007958"/>
    </source>
</evidence>
<dbReference type="KEGG" id="mfo:Metfor_2850"/>
<dbReference type="AlphaFoldDB" id="L0HKI2"/>
<comment type="similarity">
    <text evidence="2">Belongs to the HAD-like hydrolase superfamily.</text>
</comment>
<evidence type="ECO:0000313" key="6">
    <source>
        <dbReference type="EMBL" id="AGB03833.1"/>
    </source>
</evidence>
<organism evidence="6 7">
    <name type="scientific">Methanoregula formicica (strain DSM 22288 / NBRC 105244 / SMSP)</name>
    <dbReference type="NCBI Taxonomy" id="593750"/>
    <lineage>
        <taxon>Archaea</taxon>
        <taxon>Methanobacteriati</taxon>
        <taxon>Methanobacteriota</taxon>
        <taxon>Stenosarchaea group</taxon>
        <taxon>Methanomicrobia</taxon>
        <taxon>Methanomicrobiales</taxon>
        <taxon>Methanoregulaceae</taxon>
        <taxon>Methanoregula</taxon>
    </lineage>
</organism>
<evidence type="ECO:0000256" key="1">
    <source>
        <dbReference type="ARBA" id="ARBA00001946"/>
    </source>
</evidence>
<keyword evidence="4" id="KW-0460">Magnesium</keyword>
<dbReference type="Pfam" id="PF13242">
    <property type="entry name" value="Hydrolase_like"/>
    <property type="match status" value="1"/>
</dbReference>
<dbReference type="PANTHER" id="PTHR19288:SF46">
    <property type="entry name" value="HALOACID DEHALOGENASE-LIKE HYDROLASE DOMAIN-CONTAINING PROTEIN 2"/>
    <property type="match status" value="1"/>
</dbReference>
<dbReference type="GeneID" id="14308633"/>
<protein>
    <recommendedName>
        <fullName evidence="5">Haloacid dehalogenase-like hydrolase domain-containing protein 2</fullName>
    </recommendedName>
</protein>
<dbReference type="Pfam" id="PF13344">
    <property type="entry name" value="Hydrolase_6"/>
    <property type="match status" value="1"/>
</dbReference>
<dbReference type="HOGENOM" id="CLU_043473_4_0_2"/>
<keyword evidence="6" id="KW-0378">Hydrolase</keyword>
<comment type="cofactor">
    <cofactor evidence="1">
        <name>Mg(2+)</name>
        <dbReference type="ChEBI" id="CHEBI:18420"/>
    </cofactor>
</comment>
<dbReference type="InterPro" id="IPR006355">
    <property type="entry name" value="LHPP/HDHD2"/>
</dbReference>
<dbReference type="STRING" id="593750.Metfor_2850"/>
<dbReference type="InterPro" id="IPR006357">
    <property type="entry name" value="HAD-SF_hydro_IIA"/>
</dbReference>